<proteinExistence type="predicted"/>
<protein>
    <submittedName>
        <fullName evidence="1">Uncharacterized protein</fullName>
    </submittedName>
</protein>
<sequence length="104" mass="11827">MQCLSSSRYNFLPIEVQGRGDLVVRSRPRGPEGRRFETRLHRRSAVYGACCTLNLTQCPNALPLRGSLERGCQLRRRPRHLTAAQNFDVRPRIALVLLQNGTLI</sequence>
<evidence type="ECO:0000313" key="2">
    <source>
        <dbReference type="Proteomes" id="UP000499080"/>
    </source>
</evidence>
<dbReference type="EMBL" id="BGPR01000096">
    <property type="protein sequence ID" value="GBL93699.1"/>
    <property type="molecule type" value="Genomic_DNA"/>
</dbReference>
<evidence type="ECO:0000313" key="1">
    <source>
        <dbReference type="EMBL" id="GBL93699.1"/>
    </source>
</evidence>
<comment type="caution">
    <text evidence="1">The sequence shown here is derived from an EMBL/GenBank/DDBJ whole genome shotgun (WGS) entry which is preliminary data.</text>
</comment>
<dbReference type="Proteomes" id="UP000499080">
    <property type="component" value="Unassembled WGS sequence"/>
</dbReference>
<keyword evidence="2" id="KW-1185">Reference proteome</keyword>
<dbReference type="AlphaFoldDB" id="A0A4Y2BPZ3"/>
<gene>
    <name evidence="1" type="ORF">AVEN_166746_1</name>
</gene>
<reference evidence="1 2" key="1">
    <citation type="journal article" date="2019" name="Sci. Rep.">
        <title>Orb-weaving spider Araneus ventricosus genome elucidates the spidroin gene catalogue.</title>
        <authorList>
            <person name="Kono N."/>
            <person name="Nakamura H."/>
            <person name="Ohtoshi R."/>
            <person name="Moran D.A.P."/>
            <person name="Shinohara A."/>
            <person name="Yoshida Y."/>
            <person name="Fujiwara M."/>
            <person name="Mori M."/>
            <person name="Tomita M."/>
            <person name="Arakawa K."/>
        </authorList>
    </citation>
    <scope>NUCLEOTIDE SEQUENCE [LARGE SCALE GENOMIC DNA]</scope>
</reference>
<name>A0A4Y2BPZ3_ARAVE</name>
<organism evidence="1 2">
    <name type="scientific">Araneus ventricosus</name>
    <name type="common">Orbweaver spider</name>
    <name type="synonym">Epeira ventricosa</name>
    <dbReference type="NCBI Taxonomy" id="182803"/>
    <lineage>
        <taxon>Eukaryota</taxon>
        <taxon>Metazoa</taxon>
        <taxon>Ecdysozoa</taxon>
        <taxon>Arthropoda</taxon>
        <taxon>Chelicerata</taxon>
        <taxon>Arachnida</taxon>
        <taxon>Araneae</taxon>
        <taxon>Araneomorphae</taxon>
        <taxon>Entelegynae</taxon>
        <taxon>Araneoidea</taxon>
        <taxon>Araneidae</taxon>
        <taxon>Araneus</taxon>
    </lineage>
</organism>
<accession>A0A4Y2BPZ3</accession>